<evidence type="ECO:0000256" key="1">
    <source>
        <dbReference type="ARBA" id="ARBA00022612"/>
    </source>
</evidence>
<feature type="transmembrane region" description="Helical" evidence="2">
    <location>
        <begin position="445"/>
        <end position="463"/>
    </location>
</feature>
<accession>A0A4Z0V6T5</accession>
<reference evidence="4 5" key="1">
    <citation type="submission" date="2019-02" db="EMBL/GenBank/DDBJ databases">
        <title>Isolation and identification of novel species under the genus Muribaculum.</title>
        <authorList>
            <person name="Miyake S."/>
            <person name="Ding Y."/>
            <person name="Low A."/>
            <person name="Soh M."/>
            <person name="Seedorf H."/>
        </authorList>
    </citation>
    <scope>NUCLEOTIDE SEQUENCE [LARGE SCALE GENOMIC DNA]</scope>
    <source>
        <strain evidence="4 5">TLL-A3</strain>
    </source>
</reference>
<evidence type="ECO:0000259" key="3">
    <source>
        <dbReference type="Pfam" id="PF10145"/>
    </source>
</evidence>
<sequence length="1091" mass="116974">MAKAIEFEIKIKGDSGVFKTLSIEATNADEAIGRIVESATHAGESIRRMAEQSLVFDTAIRAIQDLNGLVNGLVAPFNSFETAMRKANTMALESKEGYKHLSDQIVELSRNVPLLREEIAEGLYQVISNGVPKDNWISFLEDSSRAAVGGVADLGQTVTVTSTLIKNYGLEWSAAGAIQDRIQTTAKNGVTSFEQLGQALPRVSGSASQLGVSMDELMAVFATATGVTGNTSEVSTQLAAVLNSLIKPSSEASRAASAMGIQFDAASVKACGGFRNFLAELDSSVGAYSQSSGQLSETIYGQLFGSAEALRLLGSLTGEQKDRFSENIGAMSESAGAIEQAFGQMASTGDSLSVILSNQTNACLDWIGALISSKAPMIELLANLGTSLLSMNQVWNMLKSLRASVLMHTAAINATAVAQKAAAIAAGIWSGAQAALNAVLSLNPVGLVVIAIGALVAAVMYAYNNCEGFRQICDELWSSVKELSTAVWAFLVKAFERASKVIRTAWEWVRDFFGITDSSSADKAASSIDRQSDATGSLATANERLAASGLKVRESVSWQKMSYEQLGAAIEAQKAKVAQLAGTNAGNADAEGKKLRQMEARYKALGSRFGLSDKSGANEFDGKRLISNASSYKELGNNIAYYQAALDKTASSETGEIARLSAVIAELQRKQESIRLLQEAYSQPEELNTLSDIERALQYQRSLRSAATAEQLGGIDSEIARLEDLRLAMEENAHIPVATDQIRSYRQLEEEISFYEGKLKSCNVETRAQVQAQLNELRKLKQGWDDSLNDLDAPADISRLNTIRELSDAESYYRERMKRASDDEIIELARQCDAIERKRKAKEAISGIPEVDRLDGLSEGQLRVELKAIGIDGIKEKIRELQALLDDTENPLSTGTGAAAKNALESWKDYLRQAEAMRDASKQAEIYGQTMARIGRTMGALKGVVGDSAASWLDYGANLMNTVATAVPELMKLFAVNQAYSFSEAIKGAAGIPFPASIAAIAANVAAVTVAFAQIPKFANGGIAYGPTLGLFGEYAGASTNPEVVAPLNTLKKLIGPEESGGSVSQRVEWVIDGFKLRAMINKIDRLSSRR</sequence>
<organism evidence="4 5">
    <name type="scientific">Duncaniella freteri</name>
    <dbReference type="NCBI Taxonomy" id="2530391"/>
    <lineage>
        <taxon>Bacteria</taxon>
        <taxon>Pseudomonadati</taxon>
        <taxon>Bacteroidota</taxon>
        <taxon>Bacteroidia</taxon>
        <taxon>Bacteroidales</taxon>
        <taxon>Muribaculaceae</taxon>
        <taxon>Duncaniella</taxon>
    </lineage>
</organism>
<dbReference type="GeneID" id="82151082"/>
<dbReference type="NCBIfam" id="TIGR01760">
    <property type="entry name" value="tape_meas_TP901"/>
    <property type="match status" value="1"/>
</dbReference>
<protein>
    <submittedName>
        <fullName evidence="4">Phage tail tape measure protein</fullName>
    </submittedName>
</protein>
<dbReference type="RefSeq" id="WP_135472774.1">
    <property type="nucleotide sequence ID" value="NZ_CASMPH010000011.1"/>
</dbReference>
<evidence type="ECO:0000313" key="4">
    <source>
        <dbReference type="EMBL" id="TGG37095.1"/>
    </source>
</evidence>
<evidence type="ECO:0000313" key="5">
    <source>
        <dbReference type="Proteomes" id="UP000297635"/>
    </source>
</evidence>
<keyword evidence="5" id="KW-1185">Reference proteome</keyword>
<dbReference type="PANTHER" id="PTHR37813:SF1">
    <property type="entry name" value="FELS-2 PROPHAGE PROTEIN"/>
    <property type="match status" value="1"/>
</dbReference>
<name>A0A4Z0V6T5_9BACT</name>
<dbReference type="EMBL" id="SJSA01000002">
    <property type="protein sequence ID" value="TGG37095.1"/>
    <property type="molecule type" value="Genomic_DNA"/>
</dbReference>
<dbReference type="Pfam" id="PF10145">
    <property type="entry name" value="PhageMin_Tail"/>
    <property type="match status" value="1"/>
</dbReference>
<keyword evidence="2" id="KW-1133">Transmembrane helix</keyword>
<proteinExistence type="predicted"/>
<keyword evidence="2" id="KW-0812">Transmembrane</keyword>
<dbReference type="PANTHER" id="PTHR37813">
    <property type="entry name" value="FELS-2 PROPHAGE PROTEIN"/>
    <property type="match status" value="1"/>
</dbReference>
<keyword evidence="1" id="KW-1188">Viral release from host cell</keyword>
<gene>
    <name evidence="4" type="ORF">EZ315_14935</name>
</gene>
<comment type="caution">
    <text evidence="4">The sequence shown here is derived from an EMBL/GenBank/DDBJ whole genome shotgun (WGS) entry which is preliminary data.</text>
</comment>
<evidence type="ECO:0000256" key="2">
    <source>
        <dbReference type="SAM" id="Phobius"/>
    </source>
</evidence>
<dbReference type="InterPro" id="IPR010090">
    <property type="entry name" value="Phage_tape_meas"/>
</dbReference>
<dbReference type="AlphaFoldDB" id="A0A4Z0V6T5"/>
<feature type="domain" description="Phage tail tape measure protein" evidence="3">
    <location>
        <begin position="103"/>
        <end position="304"/>
    </location>
</feature>
<keyword evidence="2" id="KW-0472">Membrane</keyword>
<dbReference type="Proteomes" id="UP000297635">
    <property type="component" value="Unassembled WGS sequence"/>
</dbReference>